<protein>
    <submittedName>
        <fullName evidence="2">Uncharacterized protein</fullName>
    </submittedName>
</protein>
<keyword evidence="3" id="KW-1185">Reference proteome</keyword>
<dbReference type="EMBL" id="AP018174">
    <property type="protein sequence ID" value="BAY14622.1"/>
    <property type="molecule type" value="Genomic_DNA"/>
</dbReference>
<sequence>MRRNQIIIASTIGTLAAISIGYFGVQIFGRDTMYGVSAGMVGLGAGEYLGQVVSKKKQRRMVLI</sequence>
<name>A0A1Z4GAV8_9CYAN</name>
<proteinExistence type="predicted"/>
<accession>A0A1Z4GAV8</accession>
<feature type="transmembrane region" description="Helical" evidence="1">
    <location>
        <begin position="7"/>
        <end position="28"/>
    </location>
</feature>
<evidence type="ECO:0000313" key="3">
    <source>
        <dbReference type="Proteomes" id="UP000218287"/>
    </source>
</evidence>
<organism evidence="2 3">
    <name type="scientific">Anabaenopsis circularis NIES-21</name>
    <dbReference type="NCBI Taxonomy" id="1085406"/>
    <lineage>
        <taxon>Bacteria</taxon>
        <taxon>Bacillati</taxon>
        <taxon>Cyanobacteriota</taxon>
        <taxon>Cyanophyceae</taxon>
        <taxon>Nostocales</taxon>
        <taxon>Nodulariaceae</taxon>
        <taxon>Anabaenopsis</taxon>
    </lineage>
</organism>
<dbReference type="OrthoDB" id="488978at2"/>
<keyword evidence="1" id="KW-1133">Transmembrane helix</keyword>
<keyword evidence="1" id="KW-0472">Membrane</keyword>
<evidence type="ECO:0000313" key="2">
    <source>
        <dbReference type="EMBL" id="BAY14622.1"/>
    </source>
</evidence>
<feature type="transmembrane region" description="Helical" evidence="1">
    <location>
        <begin position="34"/>
        <end position="53"/>
    </location>
</feature>
<keyword evidence="1" id="KW-0812">Transmembrane</keyword>
<reference evidence="2 3" key="1">
    <citation type="submission" date="2017-06" db="EMBL/GenBank/DDBJ databases">
        <title>Genome sequencing of cyanobaciteial culture collection at National Institute for Environmental Studies (NIES).</title>
        <authorList>
            <person name="Hirose Y."/>
            <person name="Shimura Y."/>
            <person name="Fujisawa T."/>
            <person name="Nakamura Y."/>
            <person name="Kawachi M."/>
        </authorList>
    </citation>
    <scope>NUCLEOTIDE SEQUENCE [LARGE SCALE GENOMIC DNA]</scope>
    <source>
        <strain evidence="2 3">NIES-21</strain>
    </source>
</reference>
<dbReference type="Proteomes" id="UP000218287">
    <property type="component" value="Chromosome"/>
</dbReference>
<gene>
    <name evidence="2" type="ORF">NIES21_03790</name>
</gene>
<evidence type="ECO:0000256" key="1">
    <source>
        <dbReference type="SAM" id="Phobius"/>
    </source>
</evidence>
<dbReference type="AlphaFoldDB" id="A0A1Z4GAV8"/>